<dbReference type="RefSeq" id="WP_092724391.1">
    <property type="nucleotide sequence ID" value="NZ_FNGW01000002.1"/>
</dbReference>
<dbReference type="PIRSF" id="PIRSF000349">
    <property type="entry name" value="SODismutase"/>
    <property type="match status" value="1"/>
</dbReference>
<dbReference type="PROSITE" id="PS00088">
    <property type="entry name" value="SOD_MN"/>
    <property type="match status" value="1"/>
</dbReference>
<keyword evidence="3 5" id="KW-0479">Metal-binding</keyword>
<dbReference type="GO" id="GO:0046872">
    <property type="term" value="F:metal ion binding"/>
    <property type="evidence" value="ECO:0007669"/>
    <property type="project" value="UniProtKB-KW"/>
</dbReference>
<dbReference type="InterPro" id="IPR019832">
    <property type="entry name" value="Mn/Fe_SOD_C"/>
</dbReference>
<evidence type="ECO:0000256" key="6">
    <source>
        <dbReference type="RuleBase" id="RU000414"/>
    </source>
</evidence>
<dbReference type="PANTHER" id="PTHR43595:SF2">
    <property type="entry name" value="SMALL RIBOSOMAL SUBUNIT PROTEIN MS42"/>
    <property type="match status" value="1"/>
</dbReference>
<dbReference type="Gene3D" id="3.55.40.20">
    <property type="entry name" value="Iron/manganese superoxide dismutase, C-terminal domain"/>
    <property type="match status" value="1"/>
</dbReference>
<evidence type="ECO:0000256" key="1">
    <source>
        <dbReference type="ARBA" id="ARBA00008714"/>
    </source>
</evidence>
<dbReference type="FunFam" id="3.55.40.20:FF:000001">
    <property type="entry name" value="Superoxide dismutase"/>
    <property type="match status" value="1"/>
</dbReference>
<evidence type="ECO:0000313" key="10">
    <source>
        <dbReference type="Proteomes" id="UP000199068"/>
    </source>
</evidence>
<dbReference type="InterPro" id="IPR019831">
    <property type="entry name" value="Mn/Fe_SOD_N"/>
</dbReference>
<dbReference type="InterPro" id="IPR019833">
    <property type="entry name" value="Mn/Fe_SOD_BS"/>
</dbReference>
<dbReference type="AlphaFoldDB" id="A0A1G9L1J8"/>
<reference evidence="9 10" key="1">
    <citation type="submission" date="2016-10" db="EMBL/GenBank/DDBJ databases">
        <authorList>
            <person name="de Groot N.N."/>
        </authorList>
    </citation>
    <scope>NUCLEOTIDE SEQUENCE [LARGE SCALE GENOMIC DNA]</scope>
    <source>
        <strain evidence="9 10">DSM 797</strain>
    </source>
</reference>
<evidence type="ECO:0000256" key="5">
    <source>
        <dbReference type="PIRSR" id="PIRSR000349-1"/>
    </source>
</evidence>
<proteinExistence type="inferred from homology"/>
<dbReference type="GO" id="GO:0005737">
    <property type="term" value="C:cytoplasm"/>
    <property type="evidence" value="ECO:0007669"/>
    <property type="project" value="TreeGrafter"/>
</dbReference>
<dbReference type="EMBL" id="FNGW01000002">
    <property type="protein sequence ID" value="SDL55852.1"/>
    <property type="molecule type" value="Genomic_DNA"/>
</dbReference>
<accession>A0A1G9L1J8</accession>
<dbReference type="InterPro" id="IPR036324">
    <property type="entry name" value="Mn/Fe_SOD_N_sf"/>
</dbReference>
<feature type="domain" description="Manganese/iron superoxide dismutase N-terminal" evidence="7">
    <location>
        <begin position="33"/>
        <end position="118"/>
    </location>
</feature>
<protein>
    <recommendedName>
        <fullName evidence="2 6">Superoxide dismutase</fullName>
        <ecNumber evidence="2 6">1.15.1.1</ecNumber>
    </recommendedName>
</protein>
<dbReference type="PANTHER" id="PTHR43595">
    <property type="entry name" value="37S RIBOSOMAL PROTEIN S26, MITOCHONDRIAL"/>
    <property type="match status" value="1"/>
</dbReference>
<dbReference type="InterPro" id="IPR001189">
    <property type="entry name" value="Mn/Fe_SOD"/>
</dbReference>
<dbReference type="Gene3D" id="1.10.287.990">
    <property type="entry name" value="Fe,Mn superoxide dismutase (SOD) domain"/>
    <property type="match status" value="1"/>
</dbReference>
<dbReference type="SUPFAM" id="SSF54719">
    <property type="entry name" value="Fe,Mn superoxide dismutase (SOD), C-terminal domain"/>
    <property type="match status" value="1"/>
</dbReference>
<keyword evidence="10" id="KW-1185">Reference proteome</keyword>
<organism evidence="9 10">
    <name type="scientific">Romboutsia lituseburensis DSM 797</name>
    <dbReference type="NCBI Taxonomy" id="1121325"/>
    <lineage>
        <taxon>Bacteria</taxon>
        <taxon>Bacillati</taxon>
        <taxon>Bacillota</taxon>
        <taxon>Clostridia</taxon>
        <taxon>Peptostreptococcales</taxon>
        <taxon>Peptostreptococcaceae</taxon>
        <taxon>Romboutsia</taxon>
    </lineage>
</organism>
<feature type="binding site" evidence="5">
    <location>
        <position position="56"/>
    </location>
    <ligand>
        <name>Mn(2+)</name>
        <dbReference type="ChEBI" id="CHEBI:29035"/>
    </ligand>
</feature>
<sequence length="232" mass="26841">MKNNFLIVFIFSFLIFFNTSTSFALSPKYQPLDLKPLPYGYDALEPFIDKETMQLHHDKHYKTYLDKFNDAIKDYPDLYSSNIYDLLACLDCLPSEVSKVIKNNGGGVYNHEFFFDIMTPDKTNLDGELEKAIIRDFGSFDNFKDSFKKAGLGIFGSGWAWLVSDESGNLSITTTSNQDSTITLNLKPIIGLDVWEHAYYLKYRNNRSSYIDNWFNVVNWNKAKENYKNALK</sequence>
<feature type="binding site" evidence="5">
    <location>
        <position position="197"/>
    </location>
    <ligand>
        <name>Mn(2+)</name>
        <dbReference type="ChEBI" id="CHEBI:29035"/>
    </ligand>
</feature>
<comment type="catalytic activity">
    <reaction evidence="6">
        <text>2 superoxide + 2 H(+) = H2O2 + O2</text>
        <dbReference type="Rhea" id="RHEA:20696"/>
        <dbReference type="ChEBI" id="CHEBI:15378"/>
        <dbReference type="ChEBI" id="CHEBI:15379"/>
        <dbReference type="ChEBI" id="CHEBI:16240"/>
        <dbReference type="ChEBI" id="CHEBI:18421"/>
        <dbReference type="EC" id="1.15.1.1"/>
    </reaction>
</comment>
<evidence type="ECO:0000256" key="2">
    <source>
        <dbReference type="ARBA" id="ARBA00012682"/>
    </source>
</evidence>
<feature type="binding site" evidence="5">
    <location>
        <position position="193"/>
    </location>
    <ligand>
        <name>Mn(2+)</name>
        <dbReference type="ChEBI" id="CHEBI:29035"/>
    </ligand>
</feature>
<dbReference type="GO" id="GO:0004784">
    <property type="term" value="F:superoxide dismutase activity"/>
    <property type="evidence" value="ECO:0007669"/>
    <property type="project" value="UniProtKB-EC"/>
</dbReference>
<keyword evidence="4 6" id="KW-0560">Oxidoreductase</keyword>
<dbReference type="Pfam" id="PF02777">
    <property type="entry name" value="Sod_Fe_C"/>
    <property type="match status" value="1"/>
</dbReference>
<name>A0A1G9L1J8_9FIRM</name>
<dbReference type="EC" id="1.15.1.1" evidence="2 6"/>
<dbReference type="SUPFAM" id="SSF46609">
    <property type="entry name" value="Fe,Mn superoxide dismutase (SOD), N-terminal domain"/>
    <property type="match status" value="1"/>
</dbReference>
<dbReference type="PRINTS" id="PR01703">
    <property type="entry name" value="MNSODISMTASE"/>
</dbReference>
<feature type="domain" description="Manganese/iron superoxide dismutase C-terminal" evidence="8">
    <location>
        <begin position="127"/>
        <end position="225"/>
    </location>
</feature>
<dbReference type="InterPro" id="IPR036314">
    <property type="entry name" value="SOD_C_sf"/>
</dbReference>
<evidence type="ECO:0000259" key="8">
    <source>
        <dbReference type="Pfam" id="PF02777"/>
    </source>
</evidence>
<gene>
    <name evidence="9" type="ORF">SAMN04515677_102349</name>
</gene>
<evidence type="ECO:0000313" key="9">
    <source>
        <dbReference type="EMBL" id="SDL55852.1"/>
    </source>
</evidence>
<evidence type="ECO:0000256" key="3">
    <source>
        <dbReference type="ARBA" id="ARBA00022723"/>
    </source>
</evidence>
<comment type="function">
    <text evidence="6">Destroys radicals which are normally produced within the cells and which are toxic to biological systems.</text>
</comment>
<evidence type="ECO:0000259" key="7">
    <source>
        <dbReference type="Pfam" id="PF00081"/>
    </source>
</evidence>
<feature type="binding site" evidence="5">
    <location>
        <position position="111"/>
    </location>
    <ligand>
        <name>Mn(2+)</name>
        <dbReference type="ChEBI" id="CHEBI:29035"/>
    </ligand>
</feature>
<dbReference type="Pfam" id="PF00081">
    <property type="entry name" value="Sod_Fe_N"/>
    <property type="match status" value="1"/>
</dbReference>
<comment type="similarity">
    <text evidence="1 6">Belongs to the iron/manganese superoxide dismutase family.</text>
</comment>
<evidence type="ECO:0000256" key="4">
    <source>
        <dbReference type="ARBA" id="ARBA00023002"/>
    </source>
</evidence>
<dbReference type="Proteomes" id="UP000199068">
    <property type="component" value="Unassembled WGS sequence"/>
</dbReference>
<dbReference type="STRING" id="1121325.SAMN04515677_102349"/>